<dbReference type="Proteomes" id="UP000252415">
    <property type="component" value="Unassembled WGS sequence"/>
</dbReference>
<organism evidence="2 3">
    <name type="scientific">Paenibacillus prosopidis</name>
    <dbReference type="NCBI Taxonomy" id="630520"/>
    <lineage>
        <taxon>Bacteria</taxon>
        <taxon>Bacillati</taxon>
        <taxon>Bacillota</taxon>
        <taxon>Bacilli</taxon>
        <taxon>Bacillales</taxon>
        <taxon>Paenibacillaceae</taxon>
        <taxon>Paenibacillus</taxon>
    </lineage>
</organism>
<keyword evidence="3" id="KW-1185">Reference proteome</keyword>
<accession>A0A368VN37</accession>
<sequence length="78" mass="8595">MPSLHHVMKREGQWECGRLSVAVLRFGFLSGKLSAAFLVRFFLFAGQDSAFAFAVFLRSILSSLGIRDGLKGESEKAT</sequence>
<evidence type="ECO:0000313" key="3">
    <source>
        <dbReference type="Proteomes" id="UP000252415"/>
    </source>
</evidence>
<dbReference type="EMBL" id="QPJD01000027">
    <property type="protein sequence ID" value="RCW41113.1"/>
    <property type="molecule type" value="Genomic_DNA"/>
</dbReference>
<feature type="transmembrane region" description="Helical" evidence="1">
    <location>
        <begin position="21"/>
        <end position="43"/>
    </location>
</feature>
<dbReference type="AlphaFoldDB" id="A0A368VN37"/>
<proteinExistence type="predicted"/>
<gene>
    <name evidence="2" type="ORF">DFP97_12717</name>
</gene>
<comment type="caution">
    <text evidence="2">The sequence shown here is derived from an EMBL/GenBank/DDBJ whole genome shotgun (WGS) entry which is preliminary data.</text>
</comment>
<evidence type="ECO:0000313" key="2">
    <source>
        <dbReference type="EMBL" id="RCW41113.1"/>
    </source>
</evidence>
<reference evidence="2 3" key="1">
    <citation type="submission" date="2018-07" db="EMBL/GenBank/DDBJ databases">
        <title>Genomic Encyclopedia of Type Strains, Phase III (KMG-III): the genomes of soil and plant-associated and newly described type strains.</title>
        <authorList>
            <person name="Whitman W."/>
        </authorList>
    </citation>
    <scope>NUCLEOTIDE SEQUENCE [LARGE SCALE GENOMIC DNA]</scope>
    <source>
        <strain evidence="2 3">CECT 7506</strain>
    </source>
</reference>
<evidence type="ECO:0000256" key="1">
    <source>
        <dbReference type="SAM" id="Phobius"/>
    </source>
</evidence>
<keyword evidence="1" id="KW-1133">Transmembrane helix</keyword>
<protein>
    <submittedName>
        <fullName evidence="2">Uncharacterized protein</fullName>
    </submittedName>
</protein>
<keyword evidence="1" id="KW-0812">Transmembrane</keyword>
<name>A0A368VN37_9BACL</name>
<keyword evidence="1" id="KW-0472">Membrane</keyword>